<dbReference type="EMBL" id="JARKIB010000148">
    <property type="protein sequence ID" value="KAJ7731967.1"/>
    <property type="molecule type" value="Genomic_DNA"/>
</dbReference>
<gene>
    <name evidence="1" type="ORF">B0H16DRAFT_1582318</name>
    <name evidence="2" type="ORF">B0H16DRAFT_1890282</name>
</gene>
<sequence>MWMYRGHTGRVRHLSISVPAPISGFREPISELYSATTNHQRRRLWRLVCASVVLTLPCTCGARHWAATDAQLRDAVGQRPLERILNAPYAASTARAPHRSSGMLRDPTLMHCVISCGPATRTAANAAAAQSHSACARAVAHGHYICYTIAFTPPPLHTEPAR</sequence>
<dbReference type="EMBL" id="JARKIB010000095">
    <property type="protein sequence ID" value="KAJ7742223.1"/>
    <property type="molecule type" value="Genomic_DNA"/>
</dbReference>
<accession>A0AAD7HZS2</accession>
<reference evidence="1" key="1">
    <citation type="submission" date="2023-03" db="EMBL/GenBank/DDBJ databases">
        <title>Massive genome expansion in bonnet fungi (Mycena s.s.) driven by repeated elements and novel gene families across ecological guilds.</title>
        <authorList>
            <consortium name="Lawrence Berkeley National Laboratory"/>
            <person name="Harder C.B."/>
            <person name="Miyauchi S."/>
            <person name="Viragh M."/>
            <person name="Kuo A."/>
            <person name="Thoen E."/>
            <person name="Andreopoulos B."/>
            <person name="Lu D."/>
            <person name="Skrede I."/>
            <person name="Drula E."/>
            <person name="Henrissat B."/>
            <person name="Morin E."/>
            <person name="Kohler A."/>
            <person name="Barry K."/>
            <person name="LaButti K."/>
            <person name="Morin E."/>
            <person name="Salamov A."/>
            <person name="Lipzen A."/>
            <person name="Mereny Z."/>
            <person name="Hegedus B."/>
            <person name="Baldrian P."/>
            <person name="Stursova M."/>
            <person name="Weitz H."/>
            <person name="Taylor A."/>
            <person name="Grigoriev I.V."/>
            <person name="Nagy L.G."/>
            <person name="Martin F."/>
            <person name="Kauserud H."/>
        </authorList>
    </citation>
    <scope>NUCLEOTIDE SEQUENCE</scope>
    <source>
        <strain evidence="1">CBHHK182m</strain>
    </source>
</reference>
<organism evidence="1 3">
    <name type="scientific">Mycena metata</name>
    <dbReference type="NCBI Taxonomy" id="1033252"/>
    <lineage>
        <taxon>Eukaryota</taxon>
        <taxon>Fungi</taxon>
        <taxon>Dikarya</taxon>
        <taxon>Basidiomycota</taxon>
        <taxon>Agaricomycotina</taxon>
        <taxon>Agaricomycetes</taxon>
        <taxon>Agaricomycetidae</taxon>
        <taxon>Agaricales</taxon>
        <taxon>Marasmiineae</taxon>
        <taxon>Mycenaceae</taxon>
        <taxon>Mycena</taxon>
    </lineage>
</organism>
<comment type="caution">
    <text evidence="1">The sequence shown here is derived from an EMBL/GenBank/DDBJ whole genome shotgun (WGS) entry which is preliminary data.</text>
</comment>
<evidence type="ECO:0000313" key="3">
    <source>
        <dbReference type="Proteomes" id="UP001215598"/>
    </source>
</evidence>
<name>A0AAD7HZS2_9AGAR</name>
<dbReference type="AlphaFoldDB" id="A0AAD7HZS2"/>
<dbReference type="Proteomes" id="UP001215598">
    <property type="component" value="Unassembled WGS sequence"/>
</dbReference>
<protein>
    <submittedName>
        <fullName evidence="1">Uncharacterized protein</fullName>
    </submittedName>
</protein>
<evidence type="ECO:0000313" key="1">
    <source>
        <dbReference type="EMBL" id="KAJ7731967.1"/>
    </source>
</evidence>
<keyword evidence="3" id="KW-1185">Reference proteome</keyword>
<proteinExistence type="predicted"/>
<evidence type="ECO:0000313" key="2">
    <source>
        <dbReference type="EMBL" id="KAJ7742223.1"/>
    </source>
</evidence>